<keyword evidence="6 12" id="KW-0862">Zinc</keyword>
<organism evidence="15 16">
    <name type="scientific">Elsinoe australis</name>
    <dbReference type="NCBI Taxonomy" id="40998"/>
    <lineage>
        <taxon>Eukaryota</taxon>
        <taxon>Fungi</taxon>
        <taxon>Dikarya</taxon>
        <taxon>Ascomycota</taxon>
        <taxon>Pezizomycotina</taxon>
        <taxon>Dothideomycetes</taxon>
        <taxon>Dothideomycetidae</taxon>
        <taxon>Myriangiales</taxon>
        <taxon>Elsinoaceae</taxon>
        <taxon>Elsinoe</taxon>
    </lineage>
</organism>
<dbReference type="PANTHER" id="PTHR14732">
    <property type="entry name" value="RNA POLYMERASE II SUBUNIT B1 CTD PHOSPHATASE RPAP2-RELATED"/>
    <property type="match status" value="1"/>
</dbReference>
<dbReference type="EC" id="3.1.3.16" evidence="12"/>
<dbReference type="InterPro" id="IPR007308">
    <property type="entry name" value="Rtr1/RPAP2_dom"/>
</dbReference>
<evidence type="ECO:0000256" key="5">
    <source>
        <dbReference type="ARBA" id="ARBA00022801"/>
    </source>
</evidence>
<accession>A0A2P7YDM5</accession>
<dbReference type="InterPro" id="IPR039693">
    <property type="entry name" value="Rtr1/RPAP2"/>
</dbReference>
<dbReference type="GO" id="GO:0008420">
    <property type="term" value="F:RNA polymerase II CTD heptapeptide repeat phosphatase activity"/>
    <property type="evidence" value="ECO:0007669"/>
    <property type="project" value="UniProtKB-UniRule"/>
</dbReference>
<dbReference type="GO" id="GO:0043175">
    <property type="term" value="F:RNA polymerase core enzyme binding"/>
    <property type="evidence" value="ECO:0007669"/>
    <property type="project" value="UniProtKB-UniRule"/>
</dbReference>
<proteinExistence type="inferred from homology"/>
<feature type="region of interest" description="Disordered" evidence="13">
    <location>
        <begin position="1"/>
        <end position="31"/>
    </location>
</feature>
<evidence type="ECO:0000256" key="12">
    <source>
        <dbReference type="RuleBase" id="RU367080"/>
    </source>
</evidence>
<keyword evidence="8 12" id="KW-0539">Nucleus</keyword>
<evidence type="ECO:0000256" key="8">
    <source>
        <dbReference type="ARBA" id="ARBA00023242"/>
    </source>
</evidence>
<evidence type="ECO:0000256" key="3">
    <source>
        <dbReference type="ARBA" id="ARBA00022723"/>
    </source>
</evidence>
<evidence type="ECO:0000256" key="11">
    <source>
        <dbReference type="PROSITE-ProRule" id="PRU00812"/>
    </source>
</evidence>
<dbReference type="PROSITE" id="PS51479">
    <property type="entry name" value="ZF_RTR1"/>
    <property type="match status" value="1"/>
</dbReference>
<name>A0A2P7YDM5_9PEZI</name>
<dbReference type="Pfam" id="PF04181">
    <property type="entry name" value="RPAP2_Rtr1"/>
    <property type="match status" value="1"/>
</dbReference>
<comment type="caution">
    <text evidence="15">The sequence shown here is derived from an EMBL/GenBank/DDBJ whole genome shotgun (WGS) entry which is preliminary data.</text>
</comment>
<evidence type="ECO:0000256" key="7">
    <source>
        <dbReference type="ARBA" id="ARBA00022912"/>
    </source>
</evidence>
<dbReference type="Proteomes" id="UP000243723">
    <property type="component" value="Unassembled WGS sequence"/>
</dbReference>
<dbReference type="Gene3D" id="1.25.40.820">
    <property type="match status" value="1"/>
</dbReference>
<evidence type="ECO:0000256" key="2">
    <source>
        <dbReference type="ARBA" id="ARBA00005676"/>
    </source>
</evidence>
<evidence type="ECO:0000256" key="10">
    <source>
        <dbReference type="ARBA" id="ARBA00048336"/>
    </source>
</evidence>
<evidence type="ECO:0000256" key="1">
    <source>
        <dbReference type="ARBA" id="ARBA00004123"/>
    </source>
</evidence>
<gene>
    <name evidence="15" type="ORF">B9Z65_8373</name>
</gene>
<comment type="subcellular location">
    <subcellularLocation>
        <location evidence="1 12">Nucleus</location>
    </subcellularLocation>
</comment>
<keyword evidence="3 12" id="KW-0479">Metal-binding</keyword>
<comment type="similarity">
    <text evidence="2 11 12">Belongs to the RPAP2 family.</text>
</comment>
<dbReference type="OrthoDB" id="2590500at2759"/>
<keyword evidence="7 12" id="KW-0904">Protein phosphatase</keyword>
<evidence type="ECO:0000256" key="4">
    <source>
        <dbReference type="ARBA" id="ARBA00022771"/>
    </source>
</evidence>
<comment type="catalytic activity">
    <reaction evidence="10 12">
        <text>O-phospho-L-threonyl-[protein] + H2O = L-threonyl-[protein] + phosphate</text>
        <dbReference type="Rhea" id="RHEA:47004"/>
        <dbReference type="Rhea" id="RHEA-COMP:11060"/>
        <dbReference type="Rhea" id="RHEA-COMP:11605"/>
        <dbReference type="ChEBI" id="CHEBI:15377"/>
        <dbReference type="ChEBI" id="CHEBI:30013"/>
        <dbReference type="ChEBI" id="CHEBI:43474"/>
        <dbReference type="ChEBI" id="CHEBI:61977"/>
        <dbReference type="EC" id="3.1.3.16"/>
    </reaction>
</comment>
<protein>
    <recommendedName>
        <fullName evidence="12">RNA polymerase II subunit B1 CTD phosphatase RPAP2 homolog</fullName>
        <ecNumber evidence="12">3.1.3.16</ecNumber>
    </recommendedName>
</protein>
<comment type="catalytic activity">
    <reaction evidence="9 12">
        <text>O-phospho-L-seryl-[protein] + H2O = L-seryl-[protein] + phosphate</text>
        <dbReference type="Rhea" id="RHEA:20629"/>
        <dbReference type="Rhea" id="RHEA-COMP:9863"/>
        <dbReference type="Rhea" id="RHEA-COMP:11604"/>
        <dbReference type="ChEBI" id="CHEBI:15377"/>
        <dbReference type="ChEBI" id="CHEBI:29999"/>
        <dbReference type="ChEBI" id="CHEBI:43474"/>
        <dbReference type="ChEBI" id="CHEBI:83421"/>
        <dbReference type="EC" id="3.1.3.16"/>
    </reaction>
</comment>
<evidence type="ECO:0000313" key="16">
    <source>
        <dbReference type="Proteomes" id="UP000243723"/>
    </source>
</evidence>
<dbReference type="GO" id="GO:0005737">
    <property type="term" value="C:cytoplasm"/>
    <property type="evidence" value="ECO:0007669"/>
    <property type="project" value="TreeGrafter"/>
</dbReference>
<dbReference type="AlphaFoldDB" id="A0A2P7YDM5"/>
<keyword evidence="5 12" id="KW-0378">Hydrolase</keyword>
<evidence type="ECO:0000259" key="14">
    <source>
        <dbReference type="PROSITE" id="PS51479"/>
    </source>
</evidence>
<reference evidence="15 16" key="1">
    <citation type="submission" date="2017-05" db="EMBL/GenBank/DDBJ databases">
        <title>Draft genome sequence of Elsinoe australis.</title>
        <authorList>
            <person name="Cheng Q."/>
        </authorList>
    </citation>
    <scope>NUCLEOTIDE SEQUENCE [LARGE SCALE GENOMIC DNA]</scope>
    <source>
        <strain evidence="15 16">NL1</strain>
    </source>
</reference>
<dbReference type="PANTHER" id="PTHR14732:SF0">
    <property type="entry name" value="RNA POLYMERASE II SUBUNIT B1 CTD PHOSPHATASE RPAP2-RELATED"/>
    <property type="match status" value="1"/>
</dbReference>
<dbReference type="EMBL" id="NHZQ01000447">
    <property type="protein sequence ID" value="PSK34047.1"/>
    <property type="molecule type" value="Genomic_DNA"/>
</dbReference>
<evidence type="ECO:0000256" key="13">
    <source>
        <dbReference type="SAM" id="MobiDB-lite"/>
    </source>
</evidence>
<evidence type="ECO:0000256" key="9">
    <source>
        <dbReference type="ARBA" id="ARBA00047761"/>
    </source>
</evidence>
<keyword evidence="16" id="KW-1185">Reference proteome</keyword>
<keyword evidence="4 12" id="KW-0863">Zinc-finger</keyword>
<comment type="function">
    <text evidence="12">Putative RNA polymerase II subunit B1 C-terminal domain (CTD) phosphatase involved in RNA polymerase II transcription regulation.</text>
</comment>
<dbReference type="GO" id="GO:0008270">
    <property type="term" value="F:zinc ion binding"/>
    <property type="evidence" value="ECO:0007669"/>
    <property type="project" value="UniProtKB-KW"/>
</dbReference>
<dbReference type="STRING" id="40998.A0A2P7YDM5"/>
<feature type="domain" description="RTR1-type" evidence="14">
    <location>
        <begin position="85"/>
        <end position="161"/>
    </location>
</feature>
<sequence>MATTQPKSILKKTAAQPQVEVPPNVNIPAPKSDAEARNLRTALLHAEQIKAQKETQLQILGSIEALSLLPSTNPAPVEEVAQFRNEVALFQPSDYMALLEERNVNGFCGYTLCDRPPPKQVTKKLDWLRTEGEKRFCGKECARKALYVRAQLDETPAWERRAGLEAEIKLKDDTTEILLPIRFKQENEQVSETTALTNERSETAGSKKVTLVTDDIVEKQPTRSASGGFVKFEFDDMVHDSIEGYRISSKNLGKEKIKPDDG</sequence>
<dbReference type="GO" id="GO:0005634">
    <property type="term" value="C:nucleus"/>
    <property type="evidence" value="ECO:0007669"/>
    <property type="project" value="UniProtKB-SubCell"/>
</dbReference>
<evidence type="ECO:0000256" key="6">
    <source>
        <dbReference type="ARBA" id="ARBA00022833"/>
    </source>
</evidence>
<dbReference type="InterPro" id="IPR038534">
    <property type="entry name" value="Rtr1/RPAP2_sf"/>
</dbReference>
<evidence type="ECO:0000313" key="15">
    <source>
        <dbReference type="EMBL" id="PSK34047.1"/>
    </source>
</evidence>